<dbReference type="InterPro" id="IPR001647">
    <property type="entry name" value="HTH_TetR"/>
</dbReference>
<dbReference type="eggNOG" id="COG1309">
    <property type="taxonomic scope" value="Bacteria"/>
</dbReference>
<organism evidence="7 8">
    <name type="scientific">Fictibacillus macauensis ZFHKF-1</name>
    <dbReference type="NCBI Taxonomy" id="1196324"/>
    <lineage>
        <taxon>Bacteria</taxon>
        <taxon>Bacillati</taxon>
        <taxon>Bacillota</taxon>
        <taxon>Bacilli</taxon>
        <taxon>Bacillales</taxon>
        <taxon>Fictibacillaceae</taxon>
        <taxon>Fictibacillus</taxon>
    </lineage>
</organism>
<sequence>MKDKIIEVSVALFEQKGFSETSIQDIVEALGVTKGTFYYYFNSKEALLMDIHSVYINSLLGQQEAILNDEAKSSAEKVTAMIEMLLVTIRQAGSSAKIFFRELSHLNEERLALILPKREAFRENIEQLLQQGIDAKEFRADLDIAIVTFGILGMGNWSYQWYRPDGRLSQHEVAHHFANMILHGISNH</sequence>
<keyword evidence="1" id="KW-0678">Repressor</keyword>
<feature type="domain" description="HTH tetR-type" evidence="6">
    <location>
        <begin position="1"/>
        <end position="59"/>
    </location>
</feature>
<evidence type="ECO:0000256" key="5">
    <source>
        <dbReference type="PROSITE-ProRule" id="PRU00335"/>
    </source>
</evidence>
<dbReference type="Pfam" id="PF17932">
    <property type="entry name" value="TetR_C_24"/>
    <property type="match status" value="1"/>
</dbReference>
<dbReference type="SUPFAM" id="SSF46689">
    <property type="entry name" value="Homeodomain-like"/>
    <property type="match status" value="1"/>
</dbReference>
<dbReference type="RefSeq" id="WP_007200931.1">
    <property type="nucleotide sequence ID" value="NZ_AKKV01000020.1"/>
</dbReference>
<dbReference type="PATRIC" id="fig|1196324.3.peg.844"/>
<dbReference type="STRING" id="1196324.A374_04159"/>
<evidence type="ECO:0000259" key="6">
    <source>
        <dbReference type="PROSITE" id="PS50977"/>
    </source>
</evidence>
<gene>
    <name evidence="7" type="ORF">A374_04159</name>
</gene>
<dbReference type="Proteomes" id="UP000004080">
    <property type="component" value="Unassembled WGS sequence"/>
</dbReference>
<dbReference type="GO" id="GO:0000976">
    <property type="term" value="F:transcription cis-regulatory region binding"/>
    <property type="evidence" value="ECO:0007669"/>
    <property type="project" value="TreeGrafter"/>
</dbReference>
<dbReference type="Gene3D" id="1.10.357.10">
    <property type="entry name" value="Tetracycline Repressor, domain 2"/>
    <property type="match status" value="1"/>
</dbReference>
<dbReference type="PRINTS" id="PR00455">
    <property type="entry name" value="HTHTETR"/>
</dbReference>
<dbReference type="EMBL" id="AKKV01000020">
    <property type="protein sequence ID" value="EIT86736.1"/>
    <property type="molecule type" value="Genomic_DNA"/>
</dbReference>
<comment type="caution">
    <text evidence="7">The sequence shown here is derived from an EMBL/GenBank/DDBJ whole genome shotgun (WGS) entry which is preliminary data.</text>
</comment>
<dbReference type="SUPFAM" id="SSF48498">
    <property type="entry name" value="Tetracyclin repressor-like, C-terminal domain"/>
    <property type="match status" value="1"/>
</dbReference>
<evidence type="ECO:0000256" key="2">
    <source>
        <dbReference type="ARBA" id="ARBA00023015"/>
    </source>
</evidence>
<name>I8J4N1_9BACL</name>
<dbReference type="OrthoDB" id="9814200at2"/>
<dbReference type="AlphaFoldDB" id="I8J4N1"/>
<evidence type="ECO:0000313" key="7">
    <source>
        <dbReference type="EMBL" id="EIT86736.1"/>
    </source>
</evidence>
<proteinExistence type="predicted"/>
<dbReference type="InterPro" id="IPR041490">
    <property type="entry name" value="KstR2_TetR_C"/>
</dbReference>
<dbReference type="Gene3D" id="1.10.10.60">
    <property type="entry name" value="Homeodomain-like"/>
    <property type="match status" value="1"/>
</dbReference>
<evidence type="ECO:0000313" key="8">
    <source>
        <dbReference type="Proteomes" id="UP000004080"/>
    </source>
</evidence>
<evidence type="ECO:0000256" key="3">
    <source>
        <dbReference type="ARBA" id="ARBA00023125"/>
    </source>
</evidence>
<evidence type="ECO:0000256" key="1">
    <source>
        <dbReference type="ARBA" id="ARBA00022491"/>
    </source>
</evidence>
<dbReference type="PANTHER" id="PTHR30055">
    <property type="entry name" value="HTH-TYPE TRANSCRIPTIONAL REGULATOR RUTR"/>
    <property type="match status" value="1"/>
</dbReference>
<dbReference type="InterPro" id="IPR036271">
    <property type="entry name" value="Tet_transcr_reg_TetR-rel_C_sf"/>
</dbReference>
<keyword evidence="8" id="KW-1185">Reference proteome</keyword>
<dbReference type="InterPro" id="IPR050109">
    <property type="entry name" value="HTH-type_TetR-like_transc_reg"/>
</dbReference>
<keyword evidence="3 5" id="KW-0238">DNA-binding</keyword>
<keyword evidence="4" id="KW-0804">Transcription</keyword>
<evidence type="ECO:0000256" key="4">
    <source>
        <dbReference type="ARBA" id="ARBA00023163"/>
    </source>
</evidence>
<dbReference type="InterPro" id="IPR023772">
    <property type="entry name" value="DNA-bd_HTH_TetR-type_CS"/>
</dbReference>
<protein>
    <submittedName>
        <fullName evidence="7">TetR family transcriptional regulator</fullName>
    </submittedName>
</protein>
<dbReference type="InterPro" id="IPR009057">
    <property type="entry name" value="Homeodomain-like_sf"/>
</dbReference>
<dbReference type="PANTHER" id="PTHR30055:SF175">
    <property type="entry name" value="HTH-TYPE TRANSCRIPTIONAL REPRESSOR KSTR2"/>
    <property type="match status" value="1"/>
</dbReference>
<feature type="DNA-binding region" description="H-T-H motif" evidence="5">
    <location>
        <begin position="22"/>
        <end position="41"/>
    </location>
</feature>
<dbReference type="Pfam" id="PF00440">
    <property type="entry name" value="TetR_N"/>
    <property type="match status" value="1"/>
</dbReference>
<reference evidence="7 8" key="1">
    <citation type="journal article" date="2012" name="J. Bacteriol.">
        <title>Genome of Bacillus macauensis ZFHKF-1, a Long-Chain-Forming Bacterium.</title>
        <authorList>
            <person name="Cai L."/>
            <person name="Zhang T."/>
        </authorList>
    </citation>
    <scope>NUCLEOTIDE SEQUENCE [LARGE SCALE GENOMIC DNA]</scope>
    <source>
        <strain evidence="7 8">ZFHKF-1</strain>
    </source>
</reference>
<dbReference type="GO" id="GO:0003700">
    <property type="term" value="F:DNA-binding transcription factor activity"/>
    <property type="evidence" value="ECO:0007669"/>
    <property type="project" value="TreeGrafter"/>
</dbReference>
<dbReference type="PROSITE" id="PS50977">
    <property type="entry name" value="HTH_TETR_2"/>
    <property type="match status" value="1"/>
</dbReference>
<dbReference type="PROSITE" id="PS01081">
    <property type="entry name" value="HTH_TETR_1"/>
    <property type="match status" value="1"/>
</dbReference>
<accession>I8J4N1</accession>
<keyword evidence="2" id="KW-0805">Transcription regulation</keyword>